<dbReference type="SMART" id="SM00885">
    <property type="entry name" value="D5_N"/>
    <property type="match status" value="1"/>
</dbReference>
<dbReference type="PROSITE" id="PS51206">
    <property type="entry name" value="SF3_HELICASE_1"/>
    <property type="match status" value="1"/>
</dbReference>
<dbReference type="SMART" id="SM00493">
    <property type="entry name" value="TOPRIM"/>
    <property type="match status" value="1"/>
</dbReference>
<evidence type="ECO:0000256" key="3">
    <source>
        <dbReference type="ARBA" id="ARBA00022840"/>
    </source>
</evidence>
<evidence type="ECO:0000256" key="2">
    <source>
        <dbReference type="ARBA" id="ARBA00022801"/>
    </source>
</evidence>
<keyword evidence="3" id="KW-0067">ATP-binding</keyword>
<evidence type="ECO:0000256" key="1">
    <source>
        <dbReference type="ARBA" id="ARBA00022741"/>
    </source>
</evidence>
<dbReference type="InterPro" id="IPR006171">
    <property type="entry name" value="TOPRIM_dom"/>
</dbReference>
<dbReference type="AlphaFoldDB" id="A0A2A9FCE0"/>
<dbReference type="GO" id="GO:0005524">
    <property type="term" value="F:ATP binding"/>
    <property type="evidence" value="ECO:0007669"/>
    <property type="project" value="UniProtKB-KW"/>
</dbReference>
<accession>A0A2A9FCE0</accession>
<organism evidence="7 8">
    <name type="scientific">Amycolatopsis sulphurea</name>
    <dbReference type="NCBI Taxonomy" id="76022"/>
    <lineage>
        <taxon>Bacteria</taxon>
        <taxon>Bacillati</taxon>
        <taxon>Actinomycetota</taxon>
        <taxon>Actinomycetes</taxon>
        <taxon>Pseudonocardiales</taxon>
        <taxon>Pseudonocardiaceae</taxon>
        <taxon>Amycolatopsis</taxon>
    </lineage>
</organism>
<keyword evidence="2" id="KW-0378">Hydrolase</keyword>
<dbReference type="InterPro" id="IPR045455">
    <property type="entry name" value="NrS-1_pol-like_helicase"/>
</dbReference>
<dbReference type="SUPFAM" id="SSF52540">
    <property type="entry name" value="P-loop containing nucleoside triphosphate hydrolases"/>
    <property type="match status" value="1"/>
</dbReference>
<keyword evidence="8" id="KW-1185">Reference proteome</keyword>
<dbReference type="Gene3D" id="3.40.1360.10">
    <property type="match status" value="1"/>
</dbReference>
<reference evidence="7 8" key="1">
    <citation type="submission" date="2017-10" db="EMBL/GenBank/DDBJ databases">
        <title>Sequencing the genomes of 1000 actinobacteria strains.</title>
        <authorList>
            <person name="Klenk H.-P."/>
        </authorList>
    </citation>
    <scope>NUCLEOTIDE SEQUENCE [LARGE SCALE GENOMIC DNA]</scope>
    <source>
        <strain evidence="7 8">DSM 46092</strain>
    </source>
</reference>
<dbReference type="InterPro" id="IPR027417">
    <property type="entry name" value="P-loop_NTPase"/>
</dbReference>
<proteinExistence type="predicted"/>
<dbReference type="Gene3D" id="3.40.50.300">
    <property type="entry name" value="P-loop containing nucleotide triphosphate hydrolases"/>
    <property type="match status" value="1"/>
</dbReference>
<dbReference type="Pfam" id="PF13155">
    <property type="entry name" value="Toprim_2"/>
    <property type="match status" value="1"/>
</dbReference>
<dbReference type="GO" id="GO:0016787">
    <property type="term" value="F:hydrolase activity"/>
    <property type="evidence" value="ECO:0007669"/>
    <property type="project" value="UniProtKB-KW"/>
</dbReference>
<dbReference type="PANTHER" id="PTHR35372:SF2">
    <property type="entry name" value="SF3 HELICASE DOMAIN-CONTAINING PROTEIN"/>
    <property type="match status" value="1"/>
</dbReference>
<comment type="caution">
    <text evidence="7">The sequence shown here is derived from an EMBL/GenBank/DDBJ whole genome shotgun (WGS) entry which is preliminary data.</text>
</comment>
<dbReference type="NCBIfam" id="TIGR01613">
    <property type="entry name" value="primase_Cterm"/>
    <property type="match status" value="1"/>
</dbReference>
<feature type="domain" description="Toprim" evidence="5">
    <location>
        <begin position="208"/>
        <end position="295"/>
    </location>
</feature>
<dbReference type="PROSITE" id="PS50880">
    <property type="entry name" value="TOPRIM"/>
    <property type="match status" value="1"/>
</dbReference>
<dbReference type="InterPro" id="IPR051620">
    <property type="entry name" value="ORF904-like_C"/>
</dbReference>
<evidence type="ECO:0000256" key="4">
    <source>
        <dbReference type="SAM" id="MobiDB-lite"/>
    </source>
</evidence>
<feature type="domain" description="SF3 helicase" evidence="6">
    <location>
        <begin position="508"/>
        <end position="670"/>
    </location>
</feature>
<dbReference type="PANTHER" id="PTHR35372">
    <property type="entry name" value="ATP BINDING PROTEIN-RELATED"/>
    <property type="match status" value="1"/>
</dbReference>
<dbReference type="InterPro" id="IPR014015">
    <property type="entry name" value="Helicase_SF3_DNA-vir"/>
</dbReference>
<dbReference type="InterPro" id="IPR034154">
    <property type="entry name" value="TOPRIM_DnaG/twinkle"/>
</dbReference>
<name>A0A2A9FCE0_9PSEU</name>
<dbReference type="Pfam" id="PF08706">
    <property type="entry name" value="D5_N"/>
    <property type="match status" value="1"/>
</dbReference>
<evidence type="ECO:0000259" key="6">
    <source>
        <dbReference type="PROSITE" id="PS51206"/>
    </source>
</evidence>
<keyword evidence="1" id="KW-0547">Nucleotide-binding</keyword>
<evidence type="ECO:0000313" key="7">
    <source>
        <dbReference type="EMBL" id="PFG48099.1"/>
    </source>
</evidence>
<dbReference type="EMBL" id="PDJK01000002">
    <property type="protein sequence ID" value="PFG48099.1"/>
    <property type="molecule type" value="Genomic_DNA"/>
</dbReference>
<dbReference type="RefSeq" id="WP_098512182.1">
    <property type="nucleotide sequence ID" value="NZ_JBIAKZ010000002.1"/>
</dbReference>
<protein>
    <submittedName>
        <fullName evidence="7">Putative DNA primase/helicase</fullName>
    </submittedName>
</protein>
<keyword evidence="7" id="KW-0347">Helicase</keyword>
<gene>
    <name evidence="7" type="ORF">ATK36_3173</name>
</gene>
<dbReference type="SUPFAM" id="SSF56731">
    <property type="entry name" value="DNA primase core"/>
    <property type="match status" value="1"/>
</dbReference>
<dbReference type="InterPro" id="IPR006500">
    <property type="entry name" value="Helicase_put_C_phage/plasmid"/>
</dbReference>
<evidence type="ECO:0000313" key="8">
    <source>
        <dbReference type="Proteomes" id="UP000243542"/>
    </source>
</evidence>
<dbReference type="Proteomes" id="UP000243542">
    <property type="component" value="Unassembled WGS sequence"/>
</dbReference>
<dbReference type="Pfam" id="PF19263">
    <property type="entry name" value="DUF5906"/>
    <property type="match status" value="1"/>
</dbReference>
<dbReference type="CDD" id="cd01029">
    <property type="entry name" value="TOPRIM_primases"/>
    <property type="match status" value="1"/>
</dbReference>
<sequence length="796" mass="86142">MHVDALLQQLGGGAVLEDRGGVLVTCPAHKDGRPSLFVSLKPDGRALIHCRAGCSADAVLTAAGLRTADLFRVTGEPTLSDVPPVDLDPGAVAALMQYVTAAASRLPSSESAAYAFERFGVTEDMGRELQLGYDDGTVNTPGRDFRTQAYTAHPRLVVPMLDWHGTPRGLQGRDVGGACPARWVNLASPAEGMRWSATGVFRTSGSFDTVLVAEGPGDALTAVAAGYTAVAVRGSGVARSARTARELVDGAAEGARFVLAGDNDRSGREFNEALGARLAELGRPSRVLTIPAGRKDLADWRAAEKAAFAAALHQAVSDAPAWTAPEKTPPKPARPRRERVPMEGTDIANARRALDIVGADTAYVDGVGFLTWTGKVWSVMSTTRERAIGHRVADAMTAELAEVREAHGGDSLAYKEALKTARRMHMDSGIRAALEHLRTITGHDVEDFDAHPHLLTFNNGTVDLRTGQLRAHARDDRLTKLIRADFDPDAQCPRWTQFLGEIFPDDPELPGYMRRLIGYGITGETREHVFALLYGHGSNGKSVFVNSLADVLRGITGHVSQAAVAYQRSYDPGAANPALAALRGVRLAVLSELSEGLRLNEALLKQLTAGDPVTARELYKGIFTFNPTALMLMATNYRPDVRGQDDGFWRRTRLIPFVRSFSDADKDPMLSRALLAEAPGILAWAVQGAAEWYAGGLREPASVRAAVAEYRQQSDLLDGFLPGVLVHDPEGSILQKQAWDMFQNWRDEEQVMQVLRWGPREFTRNLESRKVKSVRANAGKKLIGVRAARPDEIHAG</sequence>
<feature type="region of interest" description="Disordered" evidence="4">
    <location>
        <begin position="319"/>
        <end position="339"/>
    </location>
</feature>
<dbReference type="GO" id="GO:0004386">
    <property type="term" value="F:helicase activity"/>
    <property type="evidence" value="ECO:0007669"/>
    <property type="project" value="UniProtKB-KW"/>
</dbReference>
<evidence type="ECO:0000259" key="5">
    <source>
        <dbReference type="PROSITE" id="PS50880"/>
    </source>
</evidence>
<dbReference type="InterPro" id="IPR014818">
    <property type="entry name" value="Phage/plasmid_primase_P4_C"/>
</dbReference>